<organism evidence="2 3">
    <name type="scientific">Kutzneria viridogrisea</name>
    <dbReference type="NCBI Taxonomy" id="47990"/>
    <lineage>
        <taxon>Bacteria</taxon>
        <taxon>Bacillati</taxon>
        <taxon>Actinomycetota</taxon>
        <taxon>Actinomycetes</taxon>
        <taxon>Pseudonocardiales</taxon>
        <taxon>Pseudonocardiaceae</taxon>
        <taxon>Kutzneria</taxon>
    </lineage>
</organism>
<dbReference type="EMBL" id="JACJID010000002">
    <property type="protein sequence ID" value="MBA8926274.1"/>
    <property type="molecule type" value="Genomic_DNA"/>
</dbReference>
<gene>
    <name evidence="2" type="ORF">BC739_003473</name>
</gene>
<dbReference type="RefSeq" id="WP_025360827.1">
    <property type="nucleotide sequence ID" value="NZ_BAAABQ010000009.1"/>
</dbReference>
<dbReference type="Gene3D" id="3.40.50.1820">
    <property type="entry name" value="alpha/beta hydrolase"/>
    <property type="match status" value="1"/>
</dbReference>
<dbReference type="InterPro" id="IPR029058">
    <property type="entry name" value="AB_hydrolase_fold"/>
</dbReference>
<dbReference type="Proteomes" id="UP000517916">
    <property type="component" value="Unassembled WGS sequence"/>
</dbReference>
<sequence length="270" mass="29935">MDAVRERSVWAGGVRLAVREEGDPARPTFLLVHGFPDDMSVWDGVAARLRGSGHVVRYDVRGAGASQAPDGRDGYHLDRLVADLGAVLEATSPTAPVHLVGHDWGSTQAWHAVTDPAFADRIASFTTISGPDLGHAGHWLRRPSVAAVNQVLHSWYIGFFKLPRVPELVFRSAWLRGRLGAGERDLRNGLELYRANVGRRWPARPTAVPVLQIVPTRDPYVTPQLVASAERWCERLTRRTVPVGHWVVRTHPELVASWITEFTQRVNHAA</sequence>
<evidence type="ECO:0000259" key="1">
    <source>
        <dbReference type="Pfam" id="PF00561"/>
    </source>
</evidence>
<proteinExistence type="predicted"/>
<dbReference type="SUPFAM" id="SSF53474">
    <property type="entry name" value="alpha/beta-Hydrolases"/>
    <property type="match status" value="1"/>
</dbReference>
<name>A0ABR6BI67_9PSEU</name>
<dbReference type="Pfam" id="PF00561">
    <property type="entry name" value="Abhydrolase_1"/>
    <property type="match status" value="1"/>
</dbReference>
<feature type="domain" description="AB hydrolase-1" evidence="1">
    <location>
        <begin position="27"/>
        <end position="251"/>
    </location>
</feature>
<keyword evidence="3" id="KW-1185">Reference proteome</keyword>
<comment type="caution">
    <text evidence="2">The sequence shown here is derived from an EMBL/GenBank/DDBJ whole genome shotgun (WGS) entry which is preliminary data.</text>
</comment>
<protein>
    <submittedName>
        <fullName evidence="2">Pimeloyl-ACP methyl ester carboxylesterase</fullName>
    </submittedName>
</protein>
<evidence type="ECO:0000313" key="3">
    <source>
        <dbReference type="Proteomes" id="UP000517916"/>
    </source>
</evidence>
<evidence type="ECO:0000313" key="2">
    <source>
        <dbReference type="EMBL" id="MBA8926274.1"/>
    </source>
</evidence>
<reference evidence="2 3" key="1">
    <citation type="submission" date="2020-08" db="EMBL/GenBank/DDBJ databases">
        <title>Genomic Encyclopedia of Archaeal and Bacterial Type Strains, Phase II (KMG-II): from individual species to whole genera.</title>
        <authorList>
            <person name="Goeker M."/>
        </authorList>
    </citation>
    <scope>NUCLEOTIDE SEQUENCE [LARGE SCALE GENOMIC DNA]</scope>
    <source>
        <strain evidence="2 3">DSM 43850</strain>
    </source>
</reference>
<dbReference type="InterPro" id="IPR000073">
    <property type="entry name" value="AB_hydrolase_1"/>
</dbReference>
<dbReference type="PANTHER" id="PTHR43329">
    <property type="entry name" value="EPOXIDE HYDROLASE"/>
    <property type="match status" value="1"/>
</dbReference>
<accession>A0ABR6BI67</accession>